<accession>A0A2N5U259</accession>
<dbReference type="AlphaFoldDB" id="A0A2N5U259"/>
<proteinExistence type="predicted"/>
<dbReference type="EMBL" id="PGCI01000259">
    <property type="protein sequence ID" value="PLW31837.1"/>
    <property type="molecule type" value="Genomic_DNA"/>
</dbReference>
<protein>
    <submittedName>
        <fullName evidence="1">Uncharacterized protein</fullName>
    </submittedName>
</protein>
<evidence type="ECO:0000313" key="2">
    <source>
        <dbReference type="Proteomes" id="UP000235392"/>
    </source>
</evidence>
<organism evidence="1 2">
    <name type="scientific">Puccinia coronata f. sp. avenae</name>
    <dbReference type="NCBI Taxonomy" id="200324"/>
    <lineage>
        <taxon>Eukaryota</taxon>
        <taxon>Fungi</taxon>
        <taxon>Dikarya</taxon>
        <taxon>Basidiomycota</taxon>
        <taxon>Pucciniomycotina</taxon>
        <taxon>Pucciniomycetes</taxon>
        <taxon>Pucciniales</taxon>
        <taxon>Pucciniaceae</taxon>
        <taxon>Puccinia</taxon>
    </lineage>
</organism>
<sequence>MNTQHNTSSSDLAFTNDPDAIIRATNALRREAQATQTFLHLPPHRRPNPCTRASLVYHTGWLTPAIASASLRPSSFVHGGPTPK</sequence>
<comment type="caution">
    <text evidence="1">The sequence shown here is derived from an EMBL/GenBank/DDBJ whole genome shotgun (WGS) entry which is preliminary data.</text>
</comment>
<reference evidence="1 2" key="1">
    <citation type="submission" date="2017-11" db="EMBL/GenBank/DDBJ databases">
        <title>De novo assembly and phasing of dikaryotic genomes from two isolates of Puccinia coronata f. sp. avenae, the causal agent of oat crown rust.</title>
        <authorList>
            <person name="Miller M.E."/>
            <person name="Zhang Y."/>
            <person name="Omidvar V."/>
            <person name="Sperschneider J."/>
            <person name="Schwessinger B."/>
            <person name="Raley C."/>
            <person name="Palmer J.M."/>
            <person name="Garnica D."/>
            <person name="Upadhyaya N."/>
            <person name="Rathjen J."/>
            <person name="Taylor J.M."/>
            <person name="Park R.F."/>
            <person name="Dodds P.N."/>
            <person name="Hirsch C.D."/>
            <person name="Kianian S.F."/>
            <person name="Figueroa M."/>
        </authorList>
    </citation>
    <scope>NUCLEOTIDE SEQUENCE [LARGE SCALE GENOMIC DNA]</scope>
    <source>
        <strain evidence="1">12SD80</strain>
    </source>
</reference>
<gene>
    <name evidence="1" type="ORF">PCASD_15436</name>
</gene>
<dbReference type="Proteomes" id="UP000235392">
    <property type="component" value="Unassembled WGS sequence"/>
</dbReference>
<name>A0A2N5U259_9BASI</name>
<evidence type="ECO:0000313" key="1">
    <source>
        <dbReference type="EMBL" id="PLW31837.1"/>
    </source>
</evidence>